<sequence length="183" mass="21503">MLQNSMLHIIRKTLPKVFPITLLEAKSFLRIRHNTDDDLIMNLIAISSEYAQWYMEKSLMKQQWQLSCYGSIPQKLQLPFNPIINILSVKIINSDHSETIVPTRNYYIDLYQSSITFNSIMYVNRIDIIYEAGYSTDIIPMQIKHGILHHVAISYKNRESETINSLNFIKDMYSPFRELKLVL</sequence>
<dbReference type="RefSeq" id="WP_045808690.1">
    <property type="nucleotide sequence ID" value="NZ_LANX01000001.1"/>
</dbReference>
<comment type="caution">
    <text evidence="1">The sequence shown here is derived from an EMBL/GenBank/DDBJ whole genome shotgun (WGS) entry which is preliminary data.</text>
</comment>
<gene>
    <name evidence="1" type="ORF">NLO413_0219</name>
</gene>
<evidence type="ECO:0000313" key="2">
    <source>
        <dbReference type="Proteomes" id="UP000033562"/>
    </source>
</evidence>
<accession>A0A0F3NM41</accession>
<protein>
    <submittedName>
        <fullName evidence="1">Phage gp6-like head-tail connector family protein</fullName>
    </submittedName>
</protein>
<dbReference type="InterPro" id="IPR011738">
    <property type="entry name" value="Phage_CHP"/>
</dbReference>
<dbReference type="InterPro" id="IPR021146">
    <property type="entry name" value="Phage_gp6-like_head-tail"/>
</dbReference>
<dbReference type="AlphaFoldDB" id="A0A0F3NM41"/>
<reference evidence="1 2" key="1">
    <citation type="submission" date="2015-02" db="EMBL/GenBank/DDBJ databases">
        <title>Genome Sequencing of Rickettsiales.</title>
        <authorList>
            <person name="Daugherty S.C."/>
            <person name="Su Q."/>
            <person name="Abolude K."/>
            <person name="Beier-Sexton M."/>
            <person name="Carlyon J.A."/>
            <person name="Carter R."/>
            <person name="Day N.P."/>
            <person name="Dumler S.J."/>
            <person name="Dyachenko V."/>
            <person name="Godinez A."/>
            <person name="Kurtti T.J."/>
            <person name="Lichay M."/>
            <person name="Mullins K.E."/>
            <person name="Ott S."/>
            <person name="Pappas-Brown V."/>
            <person name="Paris D.H."/>
            <person name="Patel P."/>
            <person name="Richards A.L."/>
            <person name="Sadzewicz L."/>
            <person name="Sears K."/>
            <person name="Seidman D."/>
            <person name="Sengamalay N."/>
            <person name="Stenos J."/>
            <person name="Tallon L.J."/>
            <person name="Vincent G."/>
            <person name="Fraser C.M."/>
            <person name="Munderloh U."/>
            <person name="Dunning-Hotopp J.C."/>
        </authorList>
    </citation>
    <scope>NUCLEOTIDE SEQUENCE [LARGE SCALE GENOMIC DNA]</scope>
    <source>
        <strain evidence="1 2">RAC413</strain>
    </source>
</reference>
<dbReference type="OrthoDB" id="7162439at2"/>
<dbReference type="NCBIfam" id="TIGR01560">
    <property type="entry name" value="put_DNA_pack"/>
    <property type="match status" value="1"/>
</dbReference>
<evidence type="ECO:0000313" key="1">
    <source>
        <dbReference type="EMBL" id="KJV68851.1"/>
    </source>
</evidence>
<dbReference type="EMBL" id="LANX01000001">
    <property type="protein sequence ID" value="KJV68851.1"/>
    <property type="molecule type" value="Genomic_DNA"/>
</dbReference>
<dbReference type="STRING" id="1359163.NLO413_0219"/>
<dbReference type="Gene3D" id="1.10.3230.30">
    <property type="entry name" value="Phage gp6-like head-tail connector protein"/>
    <property type="match status" value="1"/>
</dbReference>
<proteinExistence type="predicted"/>
<keyword evidence="2" id="KW-1185">Reference proteome</keyword>
<dbReference type="Proteomes" id="UP000033562">
    <property type="component" value="Unassembled WGS sequence"/>
</dbReference>
<dbReference type="PATRIC" id="fig|1359163.3.peg.210"/>
<organism evidence="1 2">
    <name type="scientific">Candidatus Neoehrlichia procyonis str. RAC413</name>
    <dbReference type="NCBI Taxonomy" id="1359163"/>
    <lineage>
        <taxon>Bacteria</taxon>
        <taxon>Pseudomonadati</taxon>
        <taxon>Pseudomonadota</taxon>
        <taxon>Alphaproteobacteria</taxon>
        <taxon>Rickettsiales</taxon>
        <taxon>Anaplasmataceae</taxon>
        <taxon>Candidatus Neoehrlichia</taxon>
    </lineage>
</organism>
<dbReference type="InterPro" id="IPR006450">
    <property type="entry name" value="Phage_HK97_gp6-like"/>
</dbReference>
<dbReference type="NCBIfam" id="TIGR02215">
    <property type="entry name" value="phage_chp_gp8"/>
    <property type="match status" value="1"/>
</dbReference>
<dbReference type="CDD" id="cd08054">
    <property type="entry name" value="gp6"/>
    <property type="match status" value="1"/>
</dbReference>
<dbReference type="Pfam" id="PF05135">
    <property type="entry name" value="Phage_connect_1"/>
    <property type="match status" value="1"/>
</dbReference>
<name>A0A0F3NM41_9RICK</name>